<dbReference type="PROSITE" id="PS51935">
    <property type="entry name" value="NLPC_P60"/>
    <property type="match status" value="1"/>
</dbReference>
<protein>
    <recommendedName>
        <fullName evidence="8">NlpC/P60 domain-containing protein</fullName>
    </recommendedName>
</protein>
<dbReference type="Proteomes" id="UP001208567">
    <property type="component" value="Unassembled WGS sequence"/>
</dbReference>
<dbReference type="SUPFAM" id="SSF54001">
    <property type="entry name" value="Cysteine proteinases"/>
    <property type="match status" value="1"/>
</dbReference>
<dbReference type="InterPro" id="IPR038765">
    <property type="entry name" value="Papain-like_cys_pep_sf"/>
</dbReference>
<keyword evidence="4" id="KW-0378">Hydrolase</keyword>
<evidence type="ECO:0000256" key="7">
    <source>
        <dbReference type="SAM" id="SignalP"/>
    </source>
</evidence>
<proteinExistence type="inferred from homology"/>
<feature type="coiled-coil region" evidence="6">
    <location>
        <begin position="154"/>
        <end position="209"/>
    </location>
</feature>
<dbReference type="PANTHER" id="PTHR47053:SF3">
    <property type="entry name" value="GAMMA-D-GLUTAMYL-L-LYSINE DIPEPTIDYL-PEPTIDASE"/>
    <property type="match status" value="1"/>
</dbReference>
<feature type="coiled-coil region" evidence="6">
    <location>
        <begin position="28"/>
        <end position="107"/>
    </location>
</feature>
<dbReference type="InterPro" id="IPR051202">
    <property type="entry name" value="Peptidase_C40"/>
</dbReference>
<keyword evidence="6" id="KW-0175">Coiled coil</keyword>
<sequence>MNKKILSLLVAVGLVFSVSSSVLAQPTEQDLQTQQSQLQKDKANLKQVQDKRNDLSNQIEMLDTKIEAAMRQLNDTKKKIDSTQKDIKQAEKDVAKAEDDIKAEQELFNDRVRAMYINGTSSYLSAIFESKGISDFISRVEAIKKINELDKKVIKELRDKQEVINKKKADLTAENEKLVALKADNEKTLADLNVKKADQDKLVQDLKSQERLFASKVDASQSVVNASLAEIKRIRDAASKVNPSRGGAVNPSNDKIIAYASNFLGTPYVWGGTTPSGFDCSGFVQYVYRYFGISLGRTTYDQVDEGVAVSRDQLQPGDLVFFGSASAPHHVGIYVGNNSYIHAPQTGDVVKVSALTRSDFCAARRVK</sequence>
<evidence type="ECO:0000256" key="5">
    <source>
        <dbReference type="ARBA" id="ARBA00022807"/>
    </source>
</evidence>
<dbReference type="Pfam" id="PF00877">
    <property type="entry name" value="NLPC_P60"/>
    <property type="match status" value="1"/>
</dbReference>
<comment type="caution">
    <text evidence="9">The sequence shown here is derived from an EMBL/GenBank/DDBJ whole genome shotgun (WGS) entry which is preliminary data.</text>
</comment>
<dbReference type="Gene3D" id="6.10.250.3150">
    <property type="match status" value="1"/>
</dbReference>
<keyword evidence="2" id="KW-0645">Protease</keyword>
<evidence type="ECO:0000313" key="10">
    <source>
        <dbReference type="Proteomes" id="UP001208567"/>
    </source>
</evidence>
<keyword evidence="3 7" id="KW-0732">Signal</keyword>
<dbReference type="InterPro" id="IPR057309">
    <property type="entry name" value="PcsB_CC"/>
</dbReference>
<feature type="signal peptide" evidence="7">
    <location>
        <begin position="1"/>
        <end position="24"/>
    </location>
</feature>
<evidence type="ECO:0000259" key="8">
    <source>
        <dbReference type="PROSITE" id="PS51935"/>
    </source>
</evidence>
<dbReference type="RefSeq" id="WP_264850032.1">
    <property type="nucleotide sequence ID" value="NZ_BRXR01000001.1"/>
</dbReference>
<dbReference type="InterPro" id="IPR000064">
    <property type="entry name" value="NLP_P60_dom"/>
</dbReference>
<evidence type="ECO:0000256" key="2">
    <source>
        <dbReference type="ARBA" id="ARBA00022670"/>
    </source>
</evidence>
<dbReference type="Pfam" id="PF24568">
    <property type="entry name" value="CC_PcsB"/>
    <property type="match status" value="1"/>
</dbReference>
<evidence type="ECO:0000256" key="1">
    <source>
        <dbReference type="ARBA" id="ARBA00007074"/>
    </source>
</evidence>
<comment type="similarity">
    <text evidence="1">Belongs to the peptidase C40 family.</text>
</comment>
<feature type="domain" description="NlpC/P60" evidence="8">
    <location>
        <begin position="250"/>
        <end position="367"/>
    </location>
</feature>
<dbReference type="EMBL" id="BRXR01000001">
    <property type="protein sequence ID" value="GLC30754.1"/>
    <property type="molecule type" value="Genomic_DNA"/>
</dbReference>
<evidence type="ECO:0000313" key="9">
    <source>
        <dbReference type="EMBL" id="GLC30754.1"/>
    </source>
</evidence>
<accession>A0ABQ5N6B6</accession>
<evidence type="ECO:0000256" key="3">
    <source>
        <dbReference type="ARBA" id="ARBA00022729"/>
    </source>
</evidence>
<reference evidence="9 10" key="1">
    <citation type="journal article" date="2024" name="Int. J. Syst. Evol. Microbiol.">
        <title>Clostridium omnivorum sp. nov., isolated from anoxic soil under the treatment of reductive soil disinfestation.</title>
        <authorList>
            <person name="Ueki A."/>
            <person name="Tonouchi A."/>
            <person name="Kaku N."/>
            <person name="Honma S."/>
            <person name="Ueki K."/>
        </authorList>
    </citation>
    <scope>NUCLEOTIDE SEQUENCE [LARGE SCALE GENOMIC DNA]</scope>
    <source>
        <strain evidence="9 10">E14</strain>
    </source>
</reference>
<keyword evidence="10" id="KW-1185">Reference proteome</keyword>
<feature type="chain" id="PRO_5045672187" description="NlpC/P60 domain-containing protein" evidence="7">
    <location>
        <begin position="25"/>
        <end position="367"/>
    </location>
</feature>
<evidence type="ECO:0000256" key="4">
    <source>
        <dbReference type="ARBA" id="ARBA00022801"/>
    </source>
</evidence>
<gene>
    <name evidence="9" type="ORF">bsdE14_21640</name>
</gene>
<name>A0ABQ5N6B6_9CLOT</name>
<dbReference type="PANTHER" id="PTHR47053">
    <property type="entry name" value="MUREIN DD-ENDOPEPTIDASE MEPH-RELATED"/>
    <property type="match status" value="1"/>
</dbReference>
<keyword evidence="5" id="KW-0788">Thiol protease</keyword>
<dbReference type="Gene3D" id="3.90.1720.10">
    <property type="entry name" value="endopeptidase domain like (from Nostoc punctiforme)"/>
    <property type="match status" value="1"/>
</dbReference>
<organism evidence="9 10">
    <name type="scientific">Clostridium omnivorum</name>
    <dbReference type="NCBI Taxonomy" id="1604902"/>
    <lineage>
        <taxon>Bacteria</taxon>
        <taxon>Bacillati</taxon>
        <taxon>Bacillota</taxon>
        <taxon>Clostridia</taxon>
        <taxon>Eubacteriales</taxon>
        <taxon>Clostridiaceae</taxon>
        <taxon>Clostridium</taxon>
    </lineage>
</organism>
<evidence type="ECO:0000256" key="6">
    <source>
        <dbReference type="SAM" id="Coils"/>
    </source>
</evidence>